<name>A0ABW3Q145_9BACT</name>
<feature type="repeat" description="ANK" evidence="1">
    <location>
        <begin position="89"/>
        <end position="121"/>
    </location>
</feature>
<dbReference type="InterPro" id="IPR036770">
    <property type="entry name" value="Ankyrin_rpt-contain_sf"/>
</dbReference>
<feature type="repeat" description="ANK" evidence="1">
    <location>
        <begin position="439"/>
        <end position="472"/>
    </location>
</feature>
<dbReference type="InterPro" id="IPR002110">
    <property type="entry name" value="Ankyrin_rpt"/>
</dbReference>
<sequence>MKKLFIALSTVISFCAQAQKNTLLDQSFWQNKPDASLIKTEIEKGSNPAQLNPMGFDPVVMAINAGASNDVIKYLLAQPGNEVSKLTHDGRIYLHWAANRGNVEIMDYLIAKGSKASLEDNHGMTVLNFAATGGQPNTQVYELCLRNGADLKKDLNHDGANALLMAVANDKDLTLTDYFVAKGLDLKSTDAAGNNAFSYAARGGNISTMKALLQRGVPANDNALLMASQGSRRGANTLEVYQYLESLNLKPTVRGKNGENVLHAIVRRPKQNEIIQYFLGKGVDVNQADDEGNTVFINAAASNREVAVLEMLMPKVKDINQANQKGVTALALAVKGNSPEVVAYLLDKGADVKVSDKNGDNLAAYLVQSYSGEGRPGGPGAKPEDFDTKLKMLQEKGLDVKAPQKNGNTLYHLAVAKNDLSLLKRLEPLQVDVNARNKDGITALHKAAMVAKDDTMLKYLLSIGAQKDIPTNFKETAFDLASENESLSKSQVSVNFLK</sequence>
<feature type="repeat" description="ANK" evidence="1">
    <location>
        <begin position="257"/>
        <end position="290"/>
    </location>
</feature>
<dbReference type="EMBL" id="JBHTLP010000001">
    <property type="protein sequence ID" value="MFD1139884.1"/>
    <property type="molecule type" value="Genomic_DNA"/>
</dbReference>
<dbReference type="RefSeq" id="WP_265990562.1">
    <property type="nucleotide sequence ID" value="NZ_CP110973.1"/>
</dbReference>
<dbReference type="InterPro" id="IPR051616">
    <property type="entry name" value="Cul2-RING_E3_ligase_SR"/>
</dbReference>
<proteinExistence type="predicted"/>
<dbReference type="PROSITE" id="PS50088">
    <property type="entry name" value="ANK_REPEAT"/>
    <property type="match status" value="5"/>
</dbReference>
<evidence type="ECO:0000313" key="3">
    <source>
        <dbReference type="EMBL" id="MFD1139884.1"/>
    </source>
</evidence>
<gene>
    <name evidence="3" type="ORF">ACFQ4C_02145</name>
</gene>
<keyword evidence="4" id="KW-1185">Reference proteome</keyword>
<protein>
    <submittedName>
        <fullName evidence="3">Ankyrin repeat domain-containing protein</fullName>
    </submittedName>
</protein>
<feature type="repeat" description="ANK" evidence="1">
    <location>
        <begin position="406"/>
        <end position="438"/>
    </location>
</feature>
<evidence type="ECO:0000256" key="1">
    <source>
        <dbReference type="PROSITE-ProRule" id="PRU00023"/>
    </source>
</evidence>
<organism evidence="3 4">
    <name type="scientific">Larkinella insperata</name>
    <dbReference type="NCBI Taxonomy" id="332158"/>
    <lineage>
        <taxon>Bacteria</taxon>
        <taxon>Pseudomonadati</taxon>
        <taxon>Bacteroidota</taxon>
        <taxon>Cytophagia</taxon>
        <taxon>Cytophagales</taxon>
        <taxon>Spirosomataceae</taxon>
        <taxon>Larkinella</taxon>
    </lineage>
</organism>
<comment type="caution">
    <text evidence="3">The sequence shown here is derived from an EMBL/GenBank/DDBJ whole genome shotgun (WGS) entry which is preliminary data.</text>
</comment>
<dbReference type="PANTHER" id="PTHR46224">
    <property type="entry name" value="ANKYRIN REPEAT FAMILY PROTEIN"/>
    <property type="match status" value="1"/>
</dbReference>
<keyword evidence="1" id="KW-0040">ANK repeat</keyword>
<dbReference type="Gene3D" id="1.25.40.20">
    <property type="entry name" value="Ankyrin repeat-containing domain"/>
    <property type="match status" value="3"/>
</dbReference>
<dbReference type="PANTHER" id="PTHR46224:SF64">
    <property type="entry name" value="IQ MOTIF AND ANKYRIN REPEAT DOMAIN-CONTAINING PROTEIN 1"/>
    <property type="match status" value="1"/>
</dbReference>
<feature type="repeat" description="ANK" evidence="1">
    <location>
        <begin position="325"/>
        <end position="357"/>
    </location>
</feature>
<keyword evidence="2" id="KW-0732">Signal</keyword>
<feature type="signal peptide" evidence="2">
    <location>
        <begin position="1"/>
        <end position="18"/>
    </location>
</feature>
<accession>A0ABW3Q145</accession>
<dbReference type="Pfam" id="PF12796">
    <property type="entry name" value="Ank_2"/>
    <property type="match status" value="3"/>
</dbReference>
<dbReference type="SMART" id="SM00248">
    <property type="entry name" value="ANK"/>
    <property type="match status" value="10"/>
</dbReference>
<dbReference type="SUPFAM" id="SSF48403">
    <property type="entry name" value="Ankyrin repeat"/>
    <property type="match status" value="2"/>
</dbReference>
<evidence type="ECO:0000313" key="4">
    <source>
        <dbReference type="Proteomes" id="UP001597116"/>
    </source>
</evidence>
<dbReference type="PRINTS" id="PR01415">
    <property type="entry name" value="ANKYRIN"/>
</dbReference>
<feature type="chain" id="PRO_5046715025" evidence="2">
    <location>
        <begin position="19"/>
        <end position="498"/>
    </location>
</feature>
<dbReference type="PROSITE" id="PS50297">
    <property type="entry name" value="ANK_REP_REGION"/>
    <property type="match status" value="3"/>
</dbReference>
<evidence type="ECO:0000256" key="2">
    <source>
        <dbReference type="SAM" id="SignalP"/>
    </source>
</evidence>
<dbReference type="Proteomes" id="UP001597116">
    <property type="component" value="Unassembled WGS sequence"/>
</dbReference>
<reference evidence="4" key="1">
    <citation type="journal article" date="2019" name="Int. J. Syst. Evol. Microbiol.">
        <title>The Global Catalogue of Microorganisms (GCM) 10K type strain sequencing project: providing services to taxonomists for standard genome sequencing and annotation.</title>
        <authorList>
            <consortium name="The Broad Institute Genomics Platform"/>
            <consortium name="The Broad Institute Genome Sequencing Center for Infectious Disease"/>
            <person name="Wu L."/>
            <person name="Ma J."/>
        </authorList>
    </citation>
    <scope>NUCLEOTIDE SEQUENCE [LARGE SCALE GENOMIC DNA]</scope>
    <source>
        <strain evidence="4">CCUG 55608</strain>
    </source>
</reference>